<evidence type="ECO:0000313" key="6">
    <source>
        <dbReference type="Proteomes" id="UP000488299"/>
    </source>
</evidence>
<name>A0A7J5TZZ9_9BACT</name>
<dbReference type="InterPro" id="IPR029058">
    <property type="entry name" value="AB_hydrolase_fold"/>
</dbReference>
<dbReference type="GO" id="GO:0052689">
    <property type="term" value="F:carboxylic ester hydrolase activity"/>
    <property type="evidence" value="ECO:0007669"/>
    <property type="project" value="UniProtKB-KW"/>
</dbReference>
<keyword evidence="3" id="KW-0378">Hydrolase</keyword>
<evidence type="ECO:0000259" key="4">
    <source>
        <dbReference type="Pfam" id="PF22244"/>
    </source>
</evidence>
<dbReference type="Pfam" id="PF22244">
    <property type="entry name" value="GCE_fung"/>
    <property type="match status" value="1"/>
</dbReference>
<comment type="caution">
    <text evidence="5">The sequence shown here is derived from an EMBL/GenBank/DDBJ whole genome shotgun (WGS) entry which is preliminary data.</text>
</comment>
<evidence type="ECO:0000313" key="5">
    <source>
        <dbReference type="EMBL" id="KAB7729950.1"/>
    </source>
</evidence>
<feature type="domain" description="4-O-methyl-glucuronoyl methylesterase-like" evidence="4">
    <location>
        <begin position="261"/>
        <end position="414"/>
    </location>
</feature>
<accession>A0A7J5TZZ9</accession>
<proteinExistence type="predicted"/>
<organism evidence="5 6">
    <name type="scientific">Rudanella paleaurantiibacter</name>
    <dbReference type="NCBI Taxonomy" id="2614655"/>
    <lineage>
        <taxon>Bacteria</taxon>
        <taxon>Pseudomonadati</taxon>
        <taxon>Bacteroidota</taxon>
        <taxon>Cytophagia</taxon>
        <taxon>Cytophagales</taxon>
        <taxon>Cytophagaceae</taxon>
        <taxon>Rudanella</taxon>
    </lineage>
</organism>
<keyword evidence="1" id="KW-0719">Serine esterase</keyword>
<keyword evidence="2" id="KW-0732">Signal</keyword>
<gene>
    <name evidence="5" type="ORF">F5984_12240</name>
</gene>
<sequence>MHTFSKTIAGILSAGVLLIPTGSWGQFGPRTPEQDSLLARQGRLTQADHRAMLALLGITQLRPGPSGNPQAPNAANVDESKATTYTALPDPLRLKNGQKVTSARQWWQQRRPELVEDFDREVYGRVPADTPAVRWEVVSTKDTVNGSFPIRLKQLIGHVDNTRYPAIQVRIELMLATPAEATGPVPVMMSYGFRFPPGFRPPQPPASTTAPAVPSWQQQLLAKGWGYAVIYPTSYQADNGAGLTEGIIGLMNKGGRRKPDDWGALRAWAWGASRALDYFETDKAVDARQVGIEGLSRYGKAAIVTMAYDSRFAIGFIGSSGEGGVKIHRRTFGEQVENVASAAEYHWMAGNFIKYAGPLTPNDLPVDAHELVALCAPRPVFISSGSPTVEGQWVDAKGMFLGGAYAGPVYELLGKKGLGTQAFPPLETALVDGDIAFRQHSGGHTTGPNWPTFLAFADRYMGVGKGETMGSSSGKPRRRDRK</sequence>
<keyword evidence="6" id="KW-1185">Reference proteome</keyword>
<dbReference type="InterPro" id="IPR054579">
    <property type="entry name" value="GCE-like_dom"/>
</dbReference>
<dbReference type="Gene3D" id="3.40.50.1820">
    <property type="entry name" value="alpha/beta hydrolase"/>
    <property type="match status" value="1"/>
</dbReference>
<reference evidence="5 6" key="1">
    <citation type="submission" date="2019-10" db="EMBL/GenBank/DDBJ databases">
        <title>Rudanella paleaurantiibacter sp. nov., isolated from sludge.</title>
        <authorList>
            <person name="Xu S.Q."/>
        </authorList>
    </citation>
    <scope>NUCLEOTIDE SEQUENCE [LARGE SCALE GENOMIC DNA]</scope>
    <source>
        <strain evidence="5 6">HX-22-17</strain>
    </source>
</reference>
<dbReference type="RefSeq" id="WP_152124567.1">
    <property type="nucleotide sequence ID" value="NZ_WELI01000005.1"/>
</dbReference>
<dbReference type="SUPFAM" id="SSF53474">
    <property type="entry name" value="alpha/beta-Hydrolases"/>
    <property type="match status" value="1"/>
</dbReference>
<evidence type="ECO:0000256" key="1">
    <source>
        <dbReference type="ARBA" id="ARBA00022487"/>
    </source>
</evidence>
<evidence type="ECO:0000256" key="2">
    <source>
        <dbReference type="ARBA" id="ARBA00022729"/>
    </source>
</evidence>
<protein>
    <submittedName>
        <fullName evidence="5">Acetylxylan esterase</fullName>
    </submittedName>
</protein>
<evidence type="ECO:0000256" key="3">
    <source>
        <dbReference type="ARBA" id="ARBA00022801"/>
    </source>
</evidence>
<dbReference type="Proteomes" id="UP000488299">
    <property type="component" value="Unassembled WGS sequence"/>
</dbReference>
<dbReference type="EMBL" id="WELI01000005">
    <property type="protein sequence ID" value="KAB7729950.1"/>
    <property type="molecule type" value="Genomic_DNA"/>
</dbReference>
<dbReference type="AlphaFoldDB" id="A0A7J5TZZ9"/>